<evidence type="ECO:0000256" key="1">
    <source>
        <dbReference type="SAM" id="MobiDB-lite"/>
    </source>
</evidence>
<feature type="region of interest" description="Disordered" evidence="1">
    <location>
        <begin position="27"/>
        <end position="104"/>
    </location>
</feature>
<feature type="compositionally biased region" description="Low complexity" evidence="1">
    <location>
        <begin position="42"/>
        <end position="59"/>
    </location>
</feature>
<dbReference type="OrthoDB" id="5860066at2759"/>
<protein>
    <submittedName>
        <fullName evidence="2">Uncharacterized protein</fullName>
    </submittedName>
</protein>
<comment type="caution">
    <text evidence="2">The sequence shown here is derived from an EMBL/GenBank/DDBJ whole genome shotgun (WGS) entry which is preliminary data.</text>
</comment>
<evidence type="ECO:0000313" key="2">
    <source>
        <dbReference type="EMBL" id="KHN77112.1"/>
    </source>
</evidence>
<reference evidence="2 3" key="1">
    <citation type="submission" date="2014-11" db="EMBL/GenBank/DDBJ databases">
        <title>Genetic blueprint of the zoonotic pathogen Toxocara canis.</title>
        <authorList>
            <person name="Zhu X.-Q."/>
            <person name="Korhonen P.K."/>
            <person name="Cai H."/>
            <person name="Young N.D."/>
            <person name="Nejsum P."/>
            <person name="von Samson-Himmelstjerna G."/>
            <person name="Boag P.R."/>
            <person name="Tan P."/>
            <person name="Li Q."/>
            <person name="Min J."/>
            <person name="Yang Y."/>
            <person name="Wang X."/>
            <person name="Fang X."/>
            <person name="Hall R.S."/>
            <person name="Hofmann A."/>
            <person name="Sternberg P.W."/>
            <person name="Jex A.R."/>
            <person name="Gasser R.B."/>
        </authorList>
    </citation>
    <scope>NUCLEOTIDE SEQUENCE [LARGE SCALE GENOMIC DNA]</scope>
    <source>
        <strain evidence="2">PN_DK_2014</strain>
    </source>
</reference>
<feature type="compositionally biased region" description="Basic and acidic residues" evidence="1">
    <location>
        <begin position="223"/>
        <end position="236"/>
    </location>
</feature>
<dbReference type="AlphaFoldDB" id="A0A0B2V6M5"/>
<proteinExistence type="predicted"/>
<dbReference type="STRING" id="6265.A0A0B2V6M5"/>
<feature type="compositionally biased region" description="Basic and acidic residues" evidence="1">
    <location>
        <begin position="289"/>
        <end position="305"/>
    </location>
</feature>
<dbReference type="EMBL" id="JPKZ01002384">
    <property type="protein sequence ID" value="KHN77112.1"/>
    <property type="molecule type" value="Genomic_DNA"/>
</dbReference>
<organism evidence="2 3">
    <name type="scientific">Toxocara canis</name>
    <name type="common">Canine roundworm</name>
    <dbReference type="NCBI Taxonomy" id="6265"/>
    <lineage>
        <taxon>Eukaryota</taxon>
        <taxon>Metazoa</taxon>
        <taxon>Ecdysozoa</taxon>
        <taxon>Nematoda</taxon>
        <taxon>Chromadorea</taxon>
        <taxon>Rhabditida</taxon>
        <taxon>Spirurina</taxon>
        <taxon>Ascaridomorpha</taxon>
        <taxon>Ascaridoidea</taxon>
        <taxon>Toxocaridae</taxon>
        <taxon>Toxocara</taxon>
    </lineage>
</organism>
<gene>
    <name evidence="2" type="ORF">Tcan_06123</name>
</gene>
<feature type="compositionally biased region" description="Low complexity" evidence="1">
    <location>
        <begin position="92"/>
        <end position="101"/>
    </location>
</feature>
<evidence type="ECO:0000313" key="3">
    <source>
        <dbReference type="Proteomes" id="UP000031036"/>
    </source>
</evidence>
<feature type="region of interest" description="Disordered" evidence="1">
    <location>
        <begin position="289"/>
        <end position="316"/>
    </location>
</feature>
<dbReference type="Proteomes" id="UP000031036">
    <property type="component" value="Unassembled WGS sequence"/>
</dbReference>
<feature type="region of interest" description="Disordered" evidence="1">
    <location>
        <begin position="429"/>
        <end position="451"/>
    </location>
</feature>
<feature type="compositionally biased region" description="Basic and acidic residues" evidence="1">
    <location>
        <begin position="65"/>
        <end position="83"/>
    </location>
</feature>
<accession>A0A0B2V6M5</accession>
<feature type="region of interest" description="Disordered" evidence="1">
    <location>
        <begin position="208"/>
        <end position="246"/>
    </location>
</feature>
<sequence>MDAESAHYGSIDVELFRRKIMEKAAFNGKHNHSPISKSNWHSSLSSGSPTETSSSTPSENQYAVPEHRARSVDGSKARIRADSYSETQVTPTSGTSGITQISGGGETTRVGYGIREIPVIKHTTFQLAETSNPSDSNSYWSRQRFPGSTFGSRTPRIKNYWEANIQRDERMRAAEANPTLPRQSFGFPRWRSNDALSASLVASKSNVQIPPDSIIPPHRLRKRNESELKAQQEKSQMRKQWPTKLQKGKSLDSLTLQLDYEPWYDRGRIRDAISRESIADFDATKSRFEHPLSRENSHPVDDGLERYSPSKMVSPRDLSFTHDVDGVHQCFENRDERSALEQGKRSCAEISQKDAECYPEQCETDLGIAIPNELKAVMNALHSENVELSLSYKEKQASAPSESRTADIPKYDDRFSAQLPISIQISSQQGMRTLPKEAPRNGRYVKNVSGTGNSNHRALFRRTYDLSTKQIPENKRALMQELDREKAGDSLIAAEIRMLQDREDELKRSRSELGLPNLEDTIQIWRTGDQSYNDDRLRNQDGNMLAQRASNMRSLRLSSTSKSHRYDGYDVMIYGPTTTQWQKSTDPTPPVFGAPVLSNAHGLRLIRYE</sequence>
<name>A0A0B2V6M5_TOXCA</name>
<keyword evidence="3" id="KW-1185">Reference proteome</keyword>